<reference evidence="1 2" key="1">
    <citation type="submission" date="2018-03" db="EMBL/GenBank/DDBJ databases">
        <title>Genomes of Pezizomycetes fungi and the evolution of truffles.</title>
        <authorList>
            <person name="Murat C."/>
            <person name="Payen T."/>
            <person name="Noel B."/>
            <person name="Kuo A."/>
            <person name="Martin F.M."/>
        </authorList>
    </citation>
    <scope>NUCLEOTIDE SEQUENCE [LARGE SCALE GENOMIC DNA]</scope>
    <source>
        <strain evidence="1">091103-1</strain>
    </source>
</reference>
<evidence type="ECO:0000313" key="2">
    <source>
        <dbReference type="Proteomes" id="UP000246991"/>
    </source>
</evidence>
<accession>A0A317T2K1</accession>
<dbReference type="AlphaFoldDB" id="A0A317T2K1"/>
<organism evidence="1 2">
    <name type="scientific">Tuber magnatum</name>
    <name type="common">white Piedmont truffle</name>
    <dbReference type="NCBI Taxonomy" id="42249"/>
    <lineage>
        <taxon>Eukaryota</taxon>
        <taxon>Fungi</taxon>
        <taxon>Dikarya</taxon>
        <taxon>Ascomycota</taxon>
        <taxon>Pezizomycotina</taxon>
        <taxon>Pezizomycetes</taxon>
        <taxon>Pezizales</taxon>
        <taxon>Tuberaceae</taxon>
        <taxon>Tuber</taxon>
    </lineage>
</organism>
<dbReference type="EMBL" id="PYWC01000007">
    <property type="protein sequence ID" value="PWW79626.1"/>
    <property type="molecule type" value="Genomic_DNA"/>
</dbReference>
<protein>
    <recommendedName>
        <fullName evidence="3">Gfo/Idh/MocA-like oxidoreductase C-terminal domain-containing protein</fullName>
    </recommendedName>
</protein>
<sequence length="315" mass="34895">MQPGALEAGKRVLSEKSVAKDLAQARELIPYKKSYPGLNWCAAENFRSRVCWFITPGWKYYKTPRHKTPEYKNGFLLDGCVHHAAGIRILLSNEKIVNATPFTASNFEHLPLVGTVSTAVKTDKGIVGGFEMSLGTTFEGWEFAVACEDGSEVAVPRREAGGVLEDEVVKKVPNDKNRIGQGVAVFVKAILAGVPDDKQTPELAVEDLEIIRKMLRSGGNDGTVMVIDGGLTGYITRDFRATVLPTRKKLKYSYGGDPEPIIWHEEQPHKNRDTRVTANERRLDCTSKSFPQCIEFTKEHIQNASVTVTSIPPTY</sequence>
<proteinExistence type="predicted"/>
<keyword evidence="2" id="KW-1185">Reference proteome</keyword>
<dbReference type="GO" id="GO:0005737">
    <property type="term" value="C:cytoplasm"/>
    <property type="evidence" value="ECO:0007669"/>
    <property type="project" value="TreeGrafter"/>
</dbReference>
<dbReference type="Proteomes" id="UP000246991">
    <property type="component" value="Unassembled WGS sequence"/>
</dbReference>
<evidence type="ECO:0008006" key="3">
    <source>
        <dbReference type="Google" id="ProtNLM"/>
    </source>
</evidence>
<name>A0A317T2K1_9PEZI</name>
<dbReference type="Gene3D" id="3.40.50.720">
    <property type="entry name" value="NAD(P)-binding Rossmann-like Domain"/>
    <property type="match status" value="2"/>
</dbReference>
<dbReference type="SUPFAM" id="SSF55347">
    <property type="entry name" value="Glyceraldehyde-3-phosphate dehydrogenase-like, C-terminal domain"/>
    <property type="match status" value="1"/>
</dbReference>
<dbReference type="STRING" id="42249.A0A317T2K1"/>
<comment type="caution">
    <text evidence="1">The sequence shown here is derived from an EMBL/GenBank/DDBJ whole genome shotgun (WGS) entry which is preliminary data.</text>
</comment>
<dbReference type="PANTHER" id="PTHR42840:SF5">
    <property type="entry name" value="NAD(P)-BINDING ROSSMANN-FOLD SUPERFAMILY PROTEIN"/>
    <property type="match status" value="1"/>
</dbReference>
<dbReference type="GO" id="GO:0016491">
    <property type="term" value="F:oxidoreductase activity"/>
    <property type="evidence" value="ECO:0007669"/>
    <property type="project" value="TreeGrafter"/>
</dbReference>
<dbReference type="Gene3D" id="3.30.360.10">
    <property type="entry name" value="Dihydrodipicolinate Reductase, domain 2"/>
    <property type="match status" value="1"/>
</dbReference>
<gene>
    <name evidence="1" type="ORF">C7212DRAFT_362059</name>
</gene>
<evidence type="ECO:0000313" key="1">
    <source>
        <dbReference type="EMBL" id="PWW79626.1"/>
    </source>
</evidence>
<dbReference type="GO" id="GO:0006740">
    <property type="term" value="P:NADPH regeneration"/>
    <property type="evidence" value="ECO:0007669"/>
    <property type="project" value="TreeGrafter"/>
</dbReference>
<dbReference type="PANTHER" id="PTHR42840">
    <property type="entry name" value="NAD(P)-BINDING ROSSMANN-FOLD SUPERFAMILY PROTEIN-RELATED"/>
    <property type="match status" value="1"/>
</dbReference>
<dbReference type="OrthoDB" id="64915at2759"/>